<protein>
    <submittedName>
        <fullName evidence="1">Uncharacterized protein</fullName>
    </submittedName>
</protein>
<proteinExistence type="predicted"/>
<dbReference type="RefSeq" id="WP_193928032.1">
    <property type="nucleotide sequence ID" value="NZ_JADEYC010000014.1"/>
</dbReference>
<keyword evidence="2" id="KW-1185">Reference proteome</keyword>
<organism evidence="1 2">
    <name type="scientific">Saccharopolyspora montiporae</name>
    <dbReference type="NCBI Taxonomy" id="2781240"/>
    <lineage>
        <taxon>Bacteria</taxon>
        <taxon>Bacillati</taxon>
        <taxon>Actinomycetota</taxon>
        <taxon>Actinomycetes</taxon>
        <taxon>Pseudonocardiales</taxon>
        <taxon>Pseudonocardiaceae</taxon>
        <taxon>Saccharopolyspora</taxon>
    </lineage>
</organism>
<dbReference type="Proteomes" id="UP000598360">
    <property type="component" value="Unassembled WGS sequence"/>
</dbReference>
<dbReference type="EMBL" id="JADEYC010000014">
    <property type="protein sequence ID" value="MBE9374590.1"/>
    <property type="molecule type" value="Genomic_DNA"/>
</dbReference>
<dbReference type="AlphaFoldDB" id="A0A929BA26"/>
<reference evidence="1" key="1">
    <citation type="submission" date="2020-10" db="EMBL/GenBank/DDBJ databases">
        <title>Diversity and distribution of actinomycetes associated with coral in the coast of Hainan.</title>
        <authorList>
            <person name="Li F."/>
        </authorList>
    </citation>
    <scope>NUCLEOTIDE SEQUENCE</scope>
    <source>
        <strain evidence="1">HNM0983</strain>
    </source>
</reference>
<evidence type="ECO:0000313" key="2">
    <source>
        <dbReference type="Proteomes" id="UP000598360"/>
    </source>
</evidence>
<sequence length="177" mass="19247">MIAPLRRLVRRLSGGGVPDGFAGELAADEHVLASARTADGGVLLASRLGVWLPEGRRVGWHLLSKVSWNSGSLSVIEAEEVDAAGEAVLLRDLPARRFRLAEPGRIPQVLRERVDGSIRSRDHRELPGGGVWVVQRKVPGRDGVLLQVRPDPGTDEAAVRRVAAEVADRVRRAREAR</sequence>
<gene>
    <name evidence="1" type="ORF">IQ251_09025</name>
</gene>
<name>A0A929BA26_9PSEU</name>
<accession>A0A929BA26</accession>
<comment type="caution">
    <text evidence="1">The sequence shown here is derived from an EMBL/GenBank/DDBJ whole genome shotgun (WGS) entry which is preliminary data.</text>
</comment>
<evidence type="ECO:0000313" key="1">
    <source>
        <dbReference type="EMBL" id="MBE9374590.1"/>
    </source>
</evidence>